<evidence type="ECO:0000256" key="1">
    <source>
        <dbReference type="SAM" id="MobiDB-lite"/>
    </source>
</evidence>
<dbReference type="AlphaFoldDB" id="E3H8L0"/>
<keyword evidence="2" id="KW-0812">Transmembrane</keyword>
<evidence type="ECO:0000313" key="4">
    <source>
        <dbReference type="Proteomes" id="UP000006875"/>
    </source>
</evidence>
<sequence>MEFLSSFLGLIAVGALMFFTVKIAEKYKKEPDTKGGKNNRKSNRNSRRHKR</sequence>
<dbReference type="RefSeq" id="WP_013387659.1">
    <property type="nucleotide sequence ID" value="NC_014632.1"/>
</dbReference>
<proteinExistence type="predicted"/>
<keyword evidence="2" id="KW-1133">Transmembrane helix</keyword>
<accession>E3H8L0</accession>
<reference evidence="3 4" key="1">
    <citation type="journal article" date="2010" name="Stand. Genomic Sci.">
        <title>Complete genome sequence of Ilyobacter polytropus type strain (CuHbu1).</title>
        <authorList>
            <person name="Sikorski J."/>
            <person name="Chertkov O."/>
            <person name="Lapidus A."/>
            <person name="Nolan M."/>
            <person name="Lucas S."/>
            <person name="Del Rio T.G."/>
            <person name="Tice H."/>
            <person name="Cheng J.F."/>
            <person name="Tapia R."/>
            <person name="Han C."/>
            <person name="Goodwin L."/>
            <person name="Pitluck S."/>
            <person name="Liolios K."/>
            <person name="Ivanova N."/>
            <person name="Mavromatis K."/>
            <person name="Mikhailova N."/>
            <person name="Pati A."/>
            <person name="Chen A."/>
            <person name="Palaniappan K."/>
            <person name="Land M."/>
            <person name="Hauser L."/>
            <person name="Chang Y.J."/>
            <person name="Jeffries C.D."/>
            <person name="Brambilla E."/>
            <person name="Yasawong M."/>
            <person name="Rohde M."/>
            <person name="Pukall R."/>
            <person name="Spring S."/>
            <person name="Goker M."/>
            <person name="Woyke T."/>
            <person name="Bristow J."/>
            <person name="Eisen J.A."/>
            <person name="Markowitz V."/>
            <person name="Hugenholtz P."/>
            <person name="Kyrpides N.C."/>
            <person name="Klenk H.P."/>
        </authorList>
    </citation>
    <scope>NUCLEOTIDE SEQUENCE [LARGE SCALE GENOMIC DNA]</scope>
    <source>
        <strain evidence="4">ATCC 51220 / DSM 2926 / LMG 16218 / CuHBu1</strain>
    </source>
</reference>
<keyword evidence="4" id="KW-1185">Reference proteome</keyword>
<feature type="compositionally biased region" description="Basic residues" evidence="1">
    <location>
        <begin position="37"/>
        <end position="51"/>
    </location>
</feature>
<feature type="transmembrane region" description="Helical" evidence="2">
    <location>
        <begin position="6"/>
        <end position="24"/>
    </location>
</feature>
<dbReference type="KEGG" id="ipo:Ilyop_1211"/>
<evidence type="ECO:0000256" key="2">
    <source>
        <dbReference type="SAM" id="Phobius"/>
    </source>
</evidence>
<dbReference type="HOGENOM" id="CLU_3099705_0_0_0"/>
<feature type="region of interest" description="Disordered" evidence="1">
    <location>
        <begin position="29"/>
        <end position="51"/>
    </location>
</feature>
<name>E3H8L0_ILYPC</name>
<dbReference type="EMBL" id="CP002281">
    <property type="protein sequence ID" value="ADO82992.1"/>
    <property type="molecule type" value="Genomic_DNA"/>
</dbReference>
<gene>
    <name evidence="3" type="ordered locus">Ilyop_1211</name>
</gene>
<organism evidence="3 4">
    <name type="scientific">Ilyobacter polytropus (strain ATCC 51220 / DSM 2926 / LMG 16218 / CuHBu1)</name>
    <dbReference type="NCBI Taxonomy" id="572544"/>
    <lineage>
        <taxon>Bacteria</taxon>
        <taxon>Fusobacteriati</taxon>
        <taxon>Fusobacteriota</taxon>
        <taxon>Fusobacteriia</taxon>
        <taxon>Fusobacteriales</taxon>
        <taxon>Fusobacteriaceae</taxon>
        <taxon>Ilyobacter</taxon>
    </lineage>
</organism>
<keyword evidence="2" id="KW-0472">Membrane</keyword>
<dbReference type="Proteomes" id="UP000006875">
    <property type="component" value="Chromosome"/>
</dbReference>
<protein>
    <submittedName>
        <fullName evidence="3">Uncharacterized protein</fullName>
    </submittedName>
</protein>
<dbReference type="STRING" id="572544.Ilyop_1211"/>
<evidence type="ECO:0000313" key="3">
    <source>
        <dbReference type="EMBL" id="ADO82992.1"/>
    </source>
</evidence>